<dbReference type="Proteomes" id="UP000559987">
    <property type="component" value="Unassembled WGS sequence"/>
</dbReference>
<dbReference type="RefSeq" id="WP_183911594.1">
    <property type="nucleotide sequence ID" value="NZ_JACHXZ010000005.1"/>
</dbReference>
<evidence type="ECO:0008006" key="4">
    <source>
        <dbReference type="Google" id="ProtNLM"/>
    </source>
</evidence>
<accession>A0A839UXB8</accession>
<feature type="chain" id="PRO_5032602894" description="Fibronectin type-III domain-containing protein" evidence="1">
    <location>
        <begin position="20"/>
        <end position="133"/>
    </location>
</feature>
<comment type="caution">
    <text evidence="2">The sequence shown here is derived from an EMBL/GenBank/DDBJ whole genome shotgun (WGS) entry which is preliminary data.</text>
</comment>
<proteinExistence type="predicted"/>
<dbReference type="Gene3D" id="2.60.40.10">
    <property type="entry name" value="Immunoglobulins"/>
    <property type="match status" value="1"/>
</dbReference>
<dbReference type="SUPFAM" id="SSF49265">
    <property type="entry name" value="Fibronectin type III"/>
    <property type="match status" value="1"/>
</dbReference>
<sequence length="133" mass="14982">MHYKKTLLIVAAISLIACGGGGSEDAELEEPTPQPIVTPTPPPDVNFISGQALVTWRLPEYRENGDPLLPQEIGGFEIRYREQFDADFTYIVFEGIEVVNYTFEDLNGIYEFEIAAYDNNGLYSQFVELEAMH</sequence>
<evidence type="ECO:0000313" key="2">
    <source>
        <dbReference type="EMBL" id="MBB3170098.1"/>
    </source>
</evidence>
<dbReference type="InterPro" id="IPR003961">
    <property type="entry name" value="FN3_dom"/>
</dbReference>
<dbReference type="InterPro" id="IPR013783">
    <property type="entry name" value="Ig-like_fold"/>
</dbReference>
<dbReference type="AlphaFoldDB" id="A0A839UXB8"/>
<evidence type="ECO:0000313" key="3">
    <source>
        <dbReference type="Proteomes" id="UP000559987"/>
    </source>
</evidence>
<organism evidence="2 3">
    <name type="scientific">Simiduia aestuariiviva</name>
    <dbReference type="NCBI Taxonomy" id="1510459"/>
    <lineage>
        <taxon>Bacteria</taxon>
        <taxon>Pseudomonadati</taxon>
        <taxon>Pseudomonadota</taxon>
        <taxon>Gammaproteobacteria</taxon>
        <taxon>Cellvibrionales</taxon>
        <taxon>Cellvibrionaceae</taxon>
        <taxon>Simiduia</taxon>
    </lineage>
</organism>
<dbReference type="PROSITE" id="PS51257">
    <property type="entry name" value="PROKAR_LIPOPROTEIN"/>
    <property type="match status" value="1"/>
</dbReference>
<dbReference type="CDD" id="cd00063">
    <property type="entry name" value="FN3"/>
    <property type="match status" value="1"/>
</dbReference>
<keyword evidence="1" id="KW-0732">Signal</keyword>
<protein>
    <recommendedName>
        <fullName evidence="4">Fibronectin type-III domain-containing protein</fullName>
    </recommendedName>
</protein>
<name>A0A839UXB8_9GAMM</name>
<reference evidence="2 3" key="1">
    <citation type="submission" date="2020-08" db="EMBL/GenBank/DDBJ databases">
        <title>Genomic Encyclopedia of Type Strains, Phase III (KMG-III): the genomes of soil and plant-associated and newly described type strains.</title>
        <authorList>
            <person name="Whitman W."/>
        </authorList>
    </citation>
    <scope>NUCLEOTIDE SEQUENCE [LARGE SCALE GENOMIC DNA]</scope>
    <source>
        <strain evidence="2 3">CECT 8571</strain>
    </source>
</reference>
<feature type="signal peptide" evidence="1">
    <location>
        <begin position="1"/>
        <end position="19"/>
    </location>
</feature>
<dbReference type="EMBL" id="JACHXZ010000005">
    <property type="protein sequence ID" value="MBB3170098.1"/>
    <property type="molecule type" value="Genomic_DNA"/>
</dbReference>
<evidence type="ECO:0000256" key="1">
    <source>
        <dbReference type="SAM" id="SignalP"/>
    </source>
</evidence>
<keyword evidence="3" id="KW-1185">Reference proteome</keyword>
<gene>
    <name evidence="2" type="ORF">FHS30_003315</name>
</gene>
<dbReference type="InterPro" id="IPR036116">
    <property type="entry name" value="FN3_sf"/>
</dbReference>